<evidence type="ECO:0000313" key="4">
    <source>
        <dbReference type="Proteomes" id="UP001305414"/>
    </source>
</evidence>
<feature type="compositionally biased region" description="Polar residues" evidence="1">
    <location>
        <begin position="125"/>
        <end position="140"/>
    </location>
</feature>
<protein>
    <submittedName>
        <fullName evidence="3">Uncharacterized protein</fullName>
    </submittedName>
</protein>
<feature type="region of interest" description="Disordered" evidence="1">
    <location>
        <begin position="122"/>
        <end position="142"/>
    </location>
</feature>
<reference evidence="3 4" key="1">
    <citation type="submission" date="2023-10" db="EMBL/GenBank/DDBJ databases">
        <title>Draft genome sequence of Xylaria bambusicola isolate GMP-LS, the root and basal stem rot pathogen of sugarcane in Indonesia.</title>
        <authorList>
            <person name="Selvaraj P."/>
            <person name="Muralishankar V."/>
            <person name="Muruganantham S."/>
            <person name="Sp S."/>
            <person name="Haryani S."/>
            <person name="Lau K.J.X."/>
            <person name="Naqvi N.I."/>
        </authorList>
    </citation>
    <scope>NUCLEOTIDE SEQUENCE [LARGE SCALE GENOMIC DNA]</scope>
    <source>
        <strain evidence="3">GMP-LS</strain>
    </source>
</reference>
<dbReference type="Proteomes" id="UP001305414">
    <property type="component" value="Unassembled WGS sequence"/>
</dbReference>
<gene>
    <name evidence="3" type="ORF">RRF57_012223</name>
</gene>
<comment type="caution">
    <text evidence="3">The sequence shown here is derived from an EMBL/GenBank/DDBJ whole genome shotgun (WGS) entry which is preliminary data.</text>
</comment>
<sequence length="182" mass="20339">MFRYGDIVSLAVMMRILNILSPSVTAYLINEAESSIAKDFSQIISEVTDFTRAADAYLSELVEKSGGEAVTTPETSRLFEGLGIIGPETTLQYGEHVDRFSSHMIQDIRNNWLSSEASITIKAPSRSQRPSTTQSGQGTSFPKWEQSDLLQVLREQMRTWNHAHDMITKATSYGALIDEILF</sequence>
<dbReference type="AlphaFoldDB" id="A0AAN7V1I0"/>
<dbReference type="EMBL" id="JAWHQM010000071">
    <property type="protein sequence ID" value="KAK5636511.1"/>
    <property type="molecule type" value="Genomic_DNA"/>
</dbReference>
<accession>A0AAN7V1I0</accession>
<evidence type="ECO:0000256" key="1">
    <source>
        <dbReference type="SAM" id="MobiDB-lite"/>
    </source>
</evidence>
<evidence type="ECO:0000313" key="3">
    <source>
        <dbReference type="EMBL" id="KAK5636511.1"/>
    </source>
</evidence>
<evidence type="ECO:0000256" key="2">
    <source>
        <dbReference type="SAM" id="SignalP"/>
    </source>
</evidence>
<feature type="chain" id="PRO_5042977756" evidence="2">
    <location>
        <begin position="27"/>
        <end position="182"/>
    </location>
</feature>
<keyword evidence="4" id="KW-1185">Reference proteome</keyword>
<organism evidence="3 4">
    <name type="scientific">Xylaria bambusicola</name>
    <dbReference type="NCBI Taxonomy" id="326684"/>
    <lineage>
        <taxon>Eukaryota</taxon>
        <taxon>Fungi</taxon>
        <taxon>Dikarya</taxon>
        <taxon>Ascomycota</taxon>
        <taxon>Pezizomycotina</taxon>
        <taxon>Sordariomycetes</taxon>
        <taxon>Xylariomycetidae</taxon>
        <taxon>Xylariales</taxon>
        <taxon>Xylariaceae</taxon>
        <taxon>Xylaria</taxon>
    </lineage>
</organism>
<name>A0AAN7V1I0_9PEZI</name>
<feature type="signal peptide" evidence="2">
    <location>
        <begin position="1"/>
        <end position="26"/>
    </location>
</feature>
<proteinExistence type="predicted"/>
<keyword evidence="2" id="KW-0732">Signal</keyword>